<gene>
    <name evidence="3" type="ORF">GGX14DRAFT_447010</name>
</gene>
<protein>
    <recommendedName>
        <fullName evidence="2">Putative zinc-finger domain-containing protein</fullName>
    </recommendedName>
</protein>
<reference evidence="3" key="1">
    <citation type="submission" date="2023-03" db="EMBL/GenBank/DDBJ databases">
        <title>Massive genome expansion in bonnet fungi (Mycena s.s.) driven by repeated elements and novel gene families across ecological guilds.</title>
        <authorList>
            <consortium name="Lawrence Berkeley National Laboratory"/>
            <person name="Harder C.B."/>
            <person name="Miyauchi S."/>
            <person name="Viragh M."/>
            <person name="Kuo A."/>
            <person name="Thoen E."/>
            <person name="Andreopoulos B."/>
            <person name="Lu D."/>
            <person name="Skrede I."/>
            <person name="Drula E."/>
            <person name="Henrissat B."/>
            <person name="Morin E."/>
            <person name="Kohler A."/>
            <person name="Barry K."/>
            <person name="LaButti K."/>
            <person name="Morin E."/>
            <person name="Salamov A."/>
            <person name="Lipzen A."/>
            <person name="Mereny Z."/>
            <person name="Hegedus B."/>
            <person name="Baldrian P."/>
            <person name="Stursova M."/>
            <person name="Weitz H."/>
            <person name="Taylor A."/>
            <person name="Grigoriev I.V."/>
            <person name="Nagy L.G."/>
            <person name="Martin F."/>
            <person name="Kauserud H."/>
        </authorList>
    </citation>
    <scope>NUCLEOTIDE SEQUENCE</scope>
    <source>
        <strain evidence="3">9144</strain>
    </source>
</reference>
<keyword evidence="4" id="KW-1185">Reference proteome</keyword>
<feature type="compositionally biased region" description="Low complexity" evidence="1">
    <location>
        <begin position="112"/>
        <end position="128"/>
    </location>
</feature>
<dbReference type="Pfam" id="PF10650">
    <property type="entry name" value="zf-C3H1"/>
    <property type="match status" value="1"/>
</dbReference>
<evidence type="ECO:0000313" key="3">
    <source>
        <dbReference type="EMBL" id="KAJ7212023.1"/>
    </source>
</evidence>
<feature type="compositionally biased region" description="Low complexity" evidence="1">
    <location>
        <begin position="42"/>
        <end position="52"/>
    </location>
</feature>
<evidence type="ECO:0000256" key="1">
    <source>
        <dbReference type="SAM" id="MobiDB-lite"/>
    </source>
</evidence>
<feature type="region of interest" description="Disordered" evidence="1">
    <location>
        <begin position="106"/>
        <end position="128"/>
    </location>
</feature>
<proteinExistence type="predicted"/>
<evidence type="ECO:0000313" key="4">
    <source>
        <dbReference type="Proteomes" id="UP001219525"/>
    </source>
</evidence>
<dbReference type="Proteomes" id="UP001219525">
    <property type="component" value="Unassembled WGS sequence"/>
</dbReference>
<dbReference type="InterPro" id="IPR019607">
    <property type="entry name" value="Putative_zinc-finger_domain"/>
</dbReference>
<feature type="region of interest" description="Disordered" evidence="1">
    <location>
        <begin position="26"/>
        <end position="83"/>
    </location>
</feature>
<feature type="domain" description="Putative zinc-finger" evidence="2">
    <location>
        <begin position="185"/>
        <end position="205"/>
    </location>
</feature>
<organism evidence="3 4">
    <name type="scientific">Mycena pura</name>
    <dbReference type="NCBI Taxonomy" id="153505"/>
    <lineage>
        <taxon>Eukaryota</taxon>
        <taxon>Fungi</taxon>
        <taxon>Dikarya</taxon>
        <taxon>Basidiomycota</taxon>
        <taxon>Agaricomycotina</taxon>
        <taxon>Agaricomycetes</taxon>
        <taxon>Agaricomycetidae</taxon>
        <taxon>Agaricales</taxon>
        <taxon>Marasmiineae</taxon>
        <taxon>Mycenaceae</taxon>
        <taxon>Mycena</taxon>
    </lineage>
</organism>
<name>A0AAD6VJM3_9AGAR</name>
<accession>A0AAD6VJM3</accession>
<dbReference type="EMBL" id="JARJCW010000024">
    <property type="protein sequence ID" value="KAJ7212023.1"/>
    <property type="molecule type" value="Genomic_DNA"/>
</dbReference>
<comment type="caution">
    <text evidence="3">The sequence shown here is derived from an EMBL/GenBank/DDBJ whole genome shotgun (WGS) entry which is preliminary data.</text>
</comment>
<dbReference type="AlphaFoldDB" id="A0AAD6VJM3"/>
<sequence>MADQSDVLTTMVTRGQGMSLFCRVVGRSSSQEPRQEPVAGLVDVDSASSSSAQPRSPTTPVLPRHDGSPRLSDVPPPRESNRYSHYEAYSSPFEWYPLLRCRMSSGDSTGQSTSARTSFSSSTCNSQPPLSSLPSSSILSASLSISSLPSFLPSSSTTYSTVFPLPSLRPLTLATCSTLDPTKRICQYETGGGVCRDTGCEDVHLTRLGREDATDVVEPSDADTAEYLFNLLPASWLKEHGVSMATIATALQEARDKNNTLGFEERVARAVLGLGPRPPPPLP</sequence>
<evidence type="ECO:0000259" key="2">
    <source>
        <dbReference type="Pfam" id="PF10650"/>
    </source>
</evidence>